<keyword evidence="2" id="KW-1185">Reference proteome</keyword>
<dbReference type="OrthoDB" id="27543at2759"/>
<dbReference type="EMBL" id="JNBS01004930">
    <property type="protein sequence ID" value="OQR81686.1"/>
    <property type="molecule type" value="Genomic_DNA"/>
</dbReference>
<organism evidence="1 2">
    <name type="scientific">Thraustotheca clavata</name>
    <dbReference type="NCBI Taxonomy" id="74557"/>
    <lineage>
        <taxon>Eukaryota</taxon>
        <taxon>Sar</taxon>
        <taxon>Stramenopiles</taxon>
        <taxon>Oomycota</taxon>
        <taxon>Saprolegniomycetes</taxon>
        <taxon>Saprolegniales</taxon>
        <taxon>Achlyaceae</taxon>
        <taxon>Thraustotheca</taxon>
    </lineage>
</organism>
<evidence type="ECO:0000313" key="1">
    <source>
        <dbReference type="EMBL" id="OQR81686.1"/>
    </source>
</evidence>
<comment type="caution">
    <text evidence="1">The sequence shown here is derived from an EMBL/GenBank/DDBJ whole genome shotgun (WGS) entry which is preliminary data.</text>
</comment>
<accession>A0A1V9Y7J6</accession>
<sequence>MDSVIKTYGKCEDEYFEEEADIAFTFPTKNELKEEAGMNSEIAVFLFKQQKTQCLLISIV</sequence>
<proteinExistence type="predicted"/>
<evidence type="ECO:0000313" key="2">
    <source>
        <dbReference type="Proteomes" id="UP000243217"/>
    </source>
</evidence>
<dbReference type="Proteomes" id="UP000243217">
    <property type="component" value="Unassembled WGS sequence"/>
</dbReference>
<reference evidence="1 2" key="1">
    <citation type="journal article" date="2014" name="Genome Biol. Evol.">
        <title>The secreted proteins of Achlya hypogyna and Thraustotheca clavata identify the ancestral oomycete secretome and reveal gene acquisitions by horizontal gene transfer.</title>
        <authorList>
            <person name="Misner I."/>
            <person name="Blouin N."/>
            <person name="Leonard G."/>
            <person name="Richards T.A."/>
            <person name="Lane C.E."/>
        </authorList>
    </citation>
    <scope>NUCLEOTIDE SEQUENCE [LARGE SCALE GENOMIC DNA]</scope>
    <source>
        <strain evidence="1 2">ATCC 34112</strain>
    </source>
</reference>
<gene>
    <name evidence="1" type="ORF">THRCLA_23312</name>
</gene>
<dbReference type="STRING" id="74557.A0A1V9Y7J6"/>
<name>A0A1V9Y7J6_9STRA</name>
<dbReference type="AlphaFoldDB" id="A0A1V9Y7J6"/>
<protein>
    <submittedName>
        <fullName evidence="1">Uncharacterized protein</fullName>
    </submittedName>
</protein>